<dbReference type="Proteomes" id="UP000681722">
    <property type="component" value="Unassembled WGS sequence"/>
</dbReference>
<sequence>MFWWYSTRRQDFLRTGLLIGIIWLTLYTYQLYYFYRTDVRQYQQKQYSYLNHKFYERILCFFINNKYCLRQPKTLSSIYDRNLSNILREQPLLYQYAIAPHFINFKSLLKTFIPRINKQYLVYVCDRPCGGWGDRTRKIVGAYLLSLALNRTFIINITWPCPILDIFEPNIIKWNSKIYQNNKSTNLTVLTLSATDNDYREVLSWKSYDIIYFKTKDLGYYSMLLWRDDLYQRLQYYGFQRSTLFIHSVFTLIYELLFKLKKHPKNHIDDIVHNYELNNERTNLFCAHIRIGRNPSNPNDNIFPKREKMNITVINFLRKQLNDQCNNKTLSSLCNYTKIFVTTDSEQVQTYVQKQFGKHLLNIEGLIRHIDRAAQKVACESLEKTILDFQMISYCNSMIMSKSAFSFWSNVRRLKPYEKTYIYCDGIKSIRRAGDYEKYPYGSC</sequence>
<feature type="transmembrane region" description="Helical" evidence="1">
    <location>
        <begin position="12"/>
        <end position="35"/>
    </location>
</feature>
<dbReference type="Proteomes" id="UP000663829">
    <property type="component" value="Unassembled WGS sequence"/>
</dbReference>
<dbReference type="EMBL" id="CAJNOK010004873">
    <property type="protein sequence ID" value="CAF0952857.1"/>
    <property type="molecule type" value="Genomic_DNA"/>
</dbReference>
<evidence type="ECO:0000313" key="4">
    <source>
        <dbReference type="EMBL" id="CAF3726516.1"/>
    </source>
</evidence>
<dbReference type="AlphaFoldDB" id="A0A814XHB6"/>
<reference evidence="3" key="1">
    <citation type="submission" date="2021-02" db="EMBL/GenBank/DDBJ databases">
        <authorList>
            <person name="Nowell W R."/>
        </authorList>
    </citation>
    <scope>NUCLEOTIDE SEQUENCE</scope>
</reference>
<protein>
    <submittedName>
        <fullName evidence="3">Uncharacterized protein</fullName>
    </submittedName>
</protein>
<dbReference type="Gene3D" id="3.40.50.11350">
    <property type="match status" value="1"/>
</dbReference>
<evidence type="ECO:0000313" key="2">
    <source>
        <dbReference type="EMBL" id="CAF0952857.1"/>
    </source>
</evidence>
<comment type="caution">
    <text evidence="3">The sequence shown here is derived from an EMBL/GenBank/DDBJ whole genome shotgun (WGS) entry which is preliminary data.</text>
</comment>
<keyword evidence="6" id="KW-1185">Reference proteome</keyword>
<dbReference type="OrthoDB" id="428346at2759"/>
<dbReference type="Proteomes" id="UP000682733">
    <property type="component" value="Unassembled WGS sequence"/>
</dbReference>
<evidence type="ECO:0000313" key="5">
    <source>
        <dbReference type="EMBL" id="CAF3980336.1"/>
    </source>
</evidence>
<gene>
    <name evidence="3" type="ORF">GPM918_LOCUS24482</name>
    <name evidence="2" type="ORF">OVA965_LOCUS12230</name>
    <name evidence="5" type="ORF">SRO942_LOCUS24480</name>
    <name evidence="4" type="ORF">TMI583_LOCUS12238</name>
</gene>
<dbReference type="EMBL" id="CAJNOQ010009141">
    <property type="protein sequence ID" value="CAF1216583.1"/>
    <property type="molecule type" value="Genomic_DNA"/>
</dbReference>
<dbReference type="EMBL" id="CAJOBA010004879">
    <property type="protein sequence ID" value="CAF3726516.1"/>
    <property type="molecule type" value="Genomic_DNA"/>
</dbReference>
<proteinExistence type="predicted"/>
<dbReference type="Proteomes" id="UP000677228">
    <property type="component" value="Unassembled WGS sequence"/>
</dbReference>
<name>A0A814XHB6_9BILA</name>
<keyword evidence="1" id="KW-1133">Transmembrane helix</keyword>
<evidence type="ECO:0000313" key="3">
    <source>
        <dbReference type="EMBL" id="CAF1216583.1"/>
    </source>
</evidence>
<organism evidence="3 6">
    <name type="scientific">Didymodactylos carnosus</name>
    <dbReference type="NCBI Taxonomy" id="1234261"/>
    <lineage>
        <taxon>Eukaryota</taxon>
        <taxon>Metazoa</taxon>
        <taxon>Spiralia</taxon>
        <taxon>Gnathifera</taxon>
        <taxon>Rotifera</taxon>
        <taxon>Eurotatoria</taxon>
        <taxon>Bdelloidea</taxon>
        <taxon>Philodinida</taxon>
        <taxon>Philodinidae</taxon>
        <taxon>Didymodactylos</taxon>
    </lineage>
</organism>
<accession>A0A814XHB6</accession>
<keyword evidence="1" id="KW-0472">Membrane</keyword>
<dbReference type="EMBL" id="CAJOBC010009141">
    <property type="protein sequence ID" value="CAF3980336.1"/>
    <property type="molecule type" value="Genomic_DNA"/>
</dbReference>
<evidence type="ECO:0000256" key="1">
    <source>
        <dbReference type="SAM" id="Phobius"/>
    </source>
</evidence>
<keyword evidence="1" id="KW-0812">Transmembrane</keyword>
<evidence type="ECO:0000313" key="6">
    <source>
        <dbReference type="Proteomes" id="UP000663829"/>
    </source>
</evidence>